<dbReference type="Proteomes" id="UP000198680">
    <property type="component" value="Unassembled WGS sequence"/>
</dbReference>
<dbReference type="AlphaFoldDB" id="A0A1G9QHN6"/>
<feature type="chain" id="PRO_5011793271" evidence="3">
    <location>
        <begin position="29"/>
        <end position="224"/>
    </location>
</feature>
<evidence type="ECO:0000313" key="4">
    <source>
        <dbReference type="EMBL" id="SDM10007.1"/>
    </source>
</evidence>
<evidence type="ECO:0000256" key="1">
    <source>
        <dbReference type="ARBA" id="ARBA00022801"/>
    </source>
</evidence>
<evidence type="ECO:0000256" key="2">
    <source>
        <dbReference type="SAM" id="MobiDB-lite"/>
    </source>
</evidence>
<organism evidence="4 5">
    <name type="scientific">Geodermatophilus siccatus</name>
    <dbReference type="NCBI Taxonomy" id="1137991"/>
    <lineage>
        <taxon>Bacteria</taxon>
        <taxon>Bacillati</taxon>
        <taxon>Actinomycetota</taxon>
        <taxon>Actinomycetes</taxon>
        <taxon>Geodermatophilales</taxon>
        <taxon>Geodermatophilaceae</taxon>
        <taxon>Geodermatophilus</taxon>
    </lineage>
</organism>
<evidence type="ECO:0000313" key="5">
    <source>
        <dbReference type="Proteomes" id="UP000198680"/>
    </source>
</evidence>
<dbReference type="STRING" id="1137991.SAMN05660642_01657"/>
<feature type="signal peptide" evidence="3">
    <location>
        <begin position="1"/>
        <end position="28"/>
    </location>
</feature>
<name>A0A1G9QHN6_9ACTN</name>
<dbReference type="InterPro" id="IPR023365">
    <property type="entry name" value="Sortase_dom-sf"/>
</dbReference>
<dbReference type="InterPro" id="IPR005754">
    <property type="entry name" value="Sortase"/>
</dbReference>
<dbReference type="OrthoDB" id="4425249at2"/>
<gene>
    <name evidence="4" type="ORF">SAMN05660642_01657</name>
</gene>
<dbReference type="Gene3D" id="2.40.260.10">
    <property type="entry name" value="Sortase"/>
    <property type="match status" value="1"/>
</dbReference>
<dbReference type="CDD" id="cd05829">
    <property type="entry name" value="Sortase_F"/>
    <property type="match status" value="1"/>
</dbReference>
<reference evidence="5" key="1">
    <citation type="submission" date="2016-10" db="EMBL/GenBank/DDBJ databases">
        <authorList>
            <person name="Varghese N."/>
            <person name="Submissions S."/>
        </authorList>
    </citation>
    <scope>NUCLEOTIDE SEQUENCE [LARGE SCALE GENOMIC DNA]</scope>
    <source>
        <strain evidence="5">DSM 45419</strain>
    </source>
</reference>
<dbReference type="EMBL" id="FNHE01000003">
    <property type="protein sequence ID" value="SDM10007.1"/>
    <property type="molecule type" value="Genomic_DNA"/>
</dbReference>
<dbReference type="GO" id="GO:0016787">
    <property type="term" value="F:hydrolase activity"/>
    <property type="evidence" value="ECO:0007669"/>
    <property type="project" value="UniProtKB-KW"/>
</dbReference>
<proteinExistence type="predicted"/>
<keyword evidence="1" id="KW-0378">Hydrolase</keyword>
<accession>A0A1G9QHN6</accession>
<evidence type="ECO:0000256" key="3">
    <source>
        <dbReference type="SAM" id="SignalP"/>
    </source>
</evidence>
<keyword evidence="5" id="KW-1185">Reference proteome</keyword>
<keyword evidence="3" id="KW-0732">Signal</keyword>
<feature type="region of interest" description="Disordered" evidence="2">
    <location>
        <begin position="36"/>
        <end position="65"/>
    </location>
</feature>
<feature type="compositionally biased region" description="Low complexity" evidence="2">
    <location>
        <begin position="44"/>
        <end position="55"/>
    </location>
</feature>
<dbReference type="RefSeq" id="WP_091216191.1">
    <property type="nucleotide sequence ID" value="NZ_FNHE01000003.1"/>
</dbReference>
<dbReference type="SUPFAM" id="SSF63817">
    <property type="entry name" value="Sortase"/>
    <property type="match status" value="1"/>
</dbReference>
<dbReference type="InterPro" id="IPR042001">
    <property type="entry name" value="Sortase_F"/>
</dbReference>
<dbReference type="Pfam" id="PF04203">
    <property type="entry name" value="Sortase"/>
    <property type="match status" value="1"/>
</dbReference>
<protein>
    <submittedName>
        <fullName evidence="4">Sortase family protein</fullName>
    </submittedName>
</protein>
<sequence length="224" mass="22950">MRLTRPSRRTAAVAAVLTLGFAGGTVLAVGLADGEQPAAATGSPDPVAAATAAPPHVEEAQPTLPPEGVALPTPSSDVHVVIPALDVDLPVLPLSPRNGTINPPTLTAAYWLDPYGDPVGSAEQADNTLYLAAHSTGTGEYGFDPLMESDGGGSTLGAGDVIEVSTPQGTVDYTVERTERYAKGELPGATEVWEAHPGRLVLITCFQRGGGRASTENLVVFAES</sequence>